<accession>A0ABD3GEF1</accession>
<keyword evidence="3" id="KW-1185">Reference proteome</keyword>
<name>A0ABD3GEF1_9MARC</name>
<comment type="caution">
    <text evidence="2">The sequence shown here is derived from an EMBL/GenBank/DDBJ whole genome shotgun (WGS) entry which is preliminary data.</text>
</comment>
<reference evidence="2 3" key="1">
    <citation type="submission" date="2024-09" db="EMBL/GenBank/DDBJ databases">
        <title>Chromosome-scale assembly of Riccia sorocarpa.</title>
        <authorList>
            <person name="Paukszto L."/>
        </authorList>
    </citation>
    <scope>NUCLEOTIDE SEQUENCE [LARGE SCALE GENOMIC DNA]</scope>
    <source>
        <strain evidence="2">LP-2024</strain>
        <tissue evidence="2">Aerial parts of the thallus</tissue>
    </source>
</reference>
<feature type="compositionally biased region" description="Acidic residues" evidence="1">
    <location>
        <begin position="33"/>
        <end position="47"/>
    </location>
</feature>
<dbReference type="AlphaFoldDB" id="A0ABD3GEF1"/>
<sequence length="232" mass="26558">MPHESVRIIIDKQLSRLIELNILDSESSNSSDNDLEMLDLLSTDDESGSLSGDSDRDPDIFDESDSEDDDEIDDLAVLMDVVEQSRYLTRSEKWEKSSEFLQKYFLDRFLEFGTIAHSRSHEHCTTYQTAKEQHKDGFLRCKSLHMMYAVIASPSTLRIWDLIGVNMQNLGVQCMAAEAKAQWDSLAWRYLLISAHCHVCGEDIFSKTVEERIWSGLPTVFPKSGYDDIKAF</sequence>
<protein>
    <recommendedName>
        <fullName evidence="4">Transposase</fullName>
    </recommendedName>
</protein>
<evidence type="ECO:0008006" key="4">
    <source>
        <dbReference type="Google" id="ProtNLM"/>
    </source>
</evidence>
<organism evidence="2 3">
    <name type="scientific">Riccia sorocarpa</name>
    <dbReference type="NCBI Taxonomy" id="122646"/>
    <lineage>
        <taxon>Eukaryota</taxon>
        <taxon>Viridiplantae</taxon>
        <taxon>Streptophyta</taxon>
        <taxon>Embryophyta</taxon>
        <taxon>Marchantiophyta</taxon>
        <taxon>Marchantiopsida</taxon>
        <taxon>Marchantiidae</taxon>
        <taxon>Marchantiales</taxon>
        <taxon>Ricciaceae</taxon>
        <taxon>Riccia</taxon>
    </lineage>
</organism>
<dbReference type="Proteomes" id="UP001633002">
    <property type="component" value="Unassembled WGS sequence"/>
</dbReference>
<proteinExistence type="predicted"/>
<feature type="region of interest" description="Disordered" evidence="1">
    <location>
        <begin position="27"/>
        <end position="69"/>
    </location>
</feature>
<evidence type="ECO:0000313" key="2">
    <source>
        <dbReference type="EMBL" id="KAL3676405.1"/>
    </source>
</evidence>
<gene>
    <name evidence="2" type="ORF">R1sor_026353</name>
</gene>
<evidence type="ECO:0000256" key="1">
    <source>
        <dbReference type="SAM" id="MobiDB-lite"/>
    </source>
</evidence>
<evidence type="ECO:0000313" key="3">
    <source>
        <dbReference type="Proteomes" id="UP001633002"/>
    </source>
</evidence>
<dbReference type="EMBL" id="JBJQOH010000008">
    <property type="protein sequence ID" value="KAL3676405.1"/>
    <property type="molecule type" value="Genomic_DNA"/>
</dbReference>
<feature type="compositionally biased region" description="Acidic residues" evidence="1">
    <location>
        <begin position="60"/>
        <end position="69"/>
    </location>
</feature>